<evidence type="ECO:0000313" key="2">
    <source>
        <dbReference type="EMBL" id="GAG07747.1"/>
    </source>
</evidence>
<proteinExistence type="predicted"/>
<organism evidence="2">
    <name type="scientific">marine sediment metagenome</name>
    <dbReference type="NCBI Taxonomy" id="412755"/>
    <lineage>
        <taxon>unclassified sequences</taxon>
        <taxon>metagenomes</taxon>
        <taxon>ecological metagenomes</taxon>
    </lineage>
</organism>
<name>X0V8Q2_9ZZZZ</name>
<sequence length="231" mass="26437">MGFTEIVLRIILHLSFSRYAGANVGIIAATNGSLAKKDLRRLARLYKSIPTVVEQWIKSNTIRIVNGTVIEAFAASEEALTGDTKYKCIFMDEAAKWKLVDDTPVFNSILPIVRTNGADFFLVSTPKGPVKMFYKIEQDPQDFVMFEYTIWETEGNLYTKEEIEKMISSSKEDPEQEYLCKYKAGQDSIFGTVSMDDQQGKIEWTVEADDIEEEENYDEKEDTDGIHWHEK</sequence>
<dbReference type="InterPro" id="IPR027417">
    <property type="entry name" value="P-loop_NTPase"/>
</dbReference>
<feature type="compositionally biased region" description="Acidic residues" evidence="1">
    <location>
        <begin position="208"/>
        <end position="222"/>
    </location>
</feature>
<accession>X0V8Q2</accession>
<dbReference type="EMBL" id="BARS01025751">
    <property type="protein sequence ID" value="GAG07747.1"/>
    <property type="molecule type" value="Genomic_DNA"/>
</dbReference>
<comment type="caution">
    <text evidence="2">The sequence shown here is derived from an EMBL/GenBank/DDBJ whole genome shotgun (WGS) entry which is preliminary data.</text>
</comment>
<feature type="region of interest" description="Disordered" evidence="1">
    <location>
        <begin position="208"/>
        <end position="231"/>
    </location>
</feature>
<dbReference type="Pfam" id="PF03237">
    <property type="entry name" value="Terminase_6N"/>
    <property type="match status" value="1"/>
</dbReference>
<gene>
    <name evidence="2" type="ORF">S01H1_40653</name>
</gene>
<dbReference type="Gene3D" id="3.40.50.300">
    <property type="entry name" value="P-loop containing nucleotide triphosphate hydrolases"/>
    <property type="match status" value="1"/>
</dbReference>
<evidence type="ECO:0008006" key="3">
    <source>
        <dbReference type="Google" id="ProtNLM"/>
    </source>
</evidence>
<evidence type="ECO:0000256" key="1">
    <source>
        <dbReference type="SAM" id="MobiDB-lite"/>
    </source>
</evidence>
<dbReference type="AlphaFoldDB" id="X0V8Q2"/>
<protein>
    <recommendedName>
        <fullName evidence="3">Terminase large subunit gp17-like C-terminal domain-containing protein</fullName>
    </recommendedName>
</protein>
<reference evidence="2" key="1">
    <citation type="journal article" date="2014" name="Front. Microbiol.">
        <title>High frequency of phylogenetically diverse reductive dehalogenase-homologous genes in deep subseafloor sedimentary metagenomes.</title>
        <authorList>
            <person name="Kawai M."/>
            <person name="Futagami T."/>
            <person name="Toyoda A."/>
            <person name="Takaki Y."/>
            <person name="Nishi S."/>
            <person name="Hori S."/>
            <person name="Arai W."/>
            <person name="Tsubouchi T."/>
            <person name="Morono Y."/>
            <person name="Uchiyama I."/>
            <person name="Ito T."/>
            <person name="Fujiyama A."/>
            <person name="Inagaki F."/>
            <person name="Takami H."/>
        </authorList>
    </citation>
    <scope>NUCLEOTIDE SEQUENCE</scope>
    <source>
        <strain evidence="2">Expedition CK06-06</strain>
    </source>
</reference>